<evidence type="ECO:0000313" key="2">
    <source>
        <dbReference type="Proteomes" id="UP001056120"/>
    </source>
</evidence>
<reference evidence="2" key="1">
    <citation type="journal article" date="2022" name="Mol. Ecol. Resour.">
        <title>The genomes of chicory, endive, great burdock and yacon provide insights into Asteraceae palaeo-polyploidization history and plant inulin production.</title>
        <authorList>
            <person name="Fan W."/>
            <person name="Wang S."/>
            <person name="Wang H."/>
            <person name="Wang A."/>
            <person name="Jiang F."/>
            <person name="Liu H."/>
            <person name="Zhao H."/>
            <person name="Xu D."/>
            <person name="Zhang Y."/>
        </authorList>
    </citation>
    <scope>NUCLEOTIDE SEQUENCE [LARGE SCALE GENOMIC DNA]</scope>
    <source>
        <strain evidence="2">cv. Yunnan</strain>
    </source>
</reference>
<dbReference type="Proteomes" id="UP001056120">
    <property type="component" value="Linkage Group LG21"/>
</dbReference>
<dbReference type="EMBL" id="CM042038">
    <property type="protein sequence ID" value="KAI3732938.1"/>
    <property type="molecule type" value="Genomic_DNA"/>
</dbReference>
<evidence type="ECO:0000313" key="1">
    <source>
        <dbReference type="EMBL" id="KAI3732938.1"/>
    </source>
</evidence>
<accession>A0ACB9CF67</accession>
<proteinExistence type="predicted"/>
<keyword evidence="2" id="KW-1185">Reference proteome</keyword>
<comment type="caution">
    <text evidence="1">The sequence shown here is derived from an EMBL/GenBank/DDBJ whole genome shotgun (WGS) entry which is preliminary data.</text>
</comment>
<name>A0ACB9CF67_9ASTR</name>
<reference evidence="1 2" key="2">
    <citation type="journal article" date="2022" name="Mol. Ecol. Resour.">
        <title>The genomes of chicory, endive, great burdock and yacon provide insights into Asteraceae paleo-polyploidization history and plant inulin production.</title>
        <authorList>
            <person name="Fan W."/>
            <person name="Wang S."/>
            <person name="Wang H."/>
            <person name="Wang A."/>
            <person name="Jiang F."/>
            <person name="Liu H."/>
            <person name="Zhao H."/>
            <person name="Xu D."/>
            <person name="Zhang Y."/>
        </authorList>
    </citation>
    <scope>NUCLEOTIDE SEQUENCE [LARGE SCALE GENOMIC DNA]</scope>
    <source>
        <strain evidence="2">cv. Yunnan</strain>
        <tissue evidence="1">Leaves</tissue>
    </source>
</reference>
<protein>
    <submittedName>
        <fullName evidence="1">Uncharacterized protein</fullName>
    </submittedName>
</protein>
<sequence>MNLTSYYYKLNYNEDWISTRRALAKENGVPIEDIPTKVFLDDEVWSEDDPQTDEWSESINEYYNERLTKCSLYNEIFEVNTKEMRMFGDTPKDNPLHQDPPEFTIEMLNIPAKFKRK</sequence>
<organism evidence="1 2">
    <name type="scientific">Smallanthus sonchifolius</name>
    <dbReference type="NCBI Taxonomy" id="185202"/>
    <lineage>
        <taxon>Eukaryota</taxon>
        <taxon>Viridiplantae</taxon>
        <taxon>Streptophyta</taxon>
        <taxon>Embryophyta</taxon>
        <taxon>Tracheophyta</taxon>
        <taxon>Spermatophyta</taxon>
        <taxon>Magnoliopsida</taxon>
        <taxon>eudicotyledons</taxon>
        <taxon>Gunneridae</taxon>
        <taxon>Pentapetalae</taxon>
        <taxon>asterids</taxon>
        <taxon>campanulids</taxon>
        <taxon>Asterales</taxon>
        <taxon>Asteraceae</taxon>
        <taxon>Asteroideae</taxon>
        <taxon>Heliantheae alliance</taxon>
        <taxon>Millerieae</taxon>
        <taxon>Smallanthus</taxon>
    </lineage>
</organism>
<gene>
    <name evidence="1" type="ORF">L1987_64150</name>
</gene>